<dbReference type="PANTHER" id="PTHR43806">
    <property type="entry name" value="PEPTIDASE S8"/>
    <property type="match status" value="1"/>
</dbReference>
<dbReference type="PANTHER" id="PTHR43806:SF11">
    <property type="entry name" value="CEREVISIN-RELATED"/>
    <property type="match status" value="1"/>
</dbReference>
<reference evidence="9" key="1">
    <citation type="submission" date="2013-10" db="EMBL/GenBank/DDBJ databases">
        <title>Genomic analysis of the causative agents of coccidiosis in chickens.</title>
        <authorList>
            <person name="Reid A.J."/>
            <person name="Blake D."/>
            <person name="Billington K."/>
            <person name="Browne H."/>
            <person name="Dunn M."/>
            <person name="Hung S."/>
            <person name="Kawahara F."/>
            <person name="Miranda-Saavedra D."/>
            <person name="Mourier T."/>
            <person name="Nagra H."/>
            <person name="Otto T.D."/>
            <person name="Rawlings N."/>
            <person name="Sanchez A."/>
            <person name="Sanders M."/>
            <person name="Subramaniam C."/>
            <person name="Tay Y."/>
            <person name="Dear P."/>
            <person name="Doerig C."/>
            <person name="Gruber A."/>
            <person name="Parkinson J."/>
            <person name="Shirley M."/>
            <person name="Wan K.L."/>
            <person name="Berriman M."/>
            <person name="Tomley F."/>
            <person name="Pain A."/>
        </authorList>
    </citation>
    <scope>NUCLEOTIDE SEQUENCE [LARGE SCALE GENOMIC DNA]</scope>
    <source>
        <strain evidence="9">Houghton</strain>
    </source>
</reference>
<keyword evidence="3" id="KW-0378">Hydrolase</keyword>
<evidence type="ECO:0000256" key="6">
    <source>
        <dbReference type="ARBA" id="ARBA00023619"/>
    </source>
</evidence>
<comment type="catalytic activity">
    <reaction evidence="5">
        <text>Hydrolysis of proteins with broad specificity for peptide bonds, and a preference for a large uncharged residue in P1. Hydrolyzes peptide amides.</text>
        <dbReference type="EC" id="3.4.21.62"/>
    </reaction>
</comment>
<proteinExistence type="inferred from homology"/>
<evidence type="ECO:0000313" key="10">
    <source>
        <dbReference type="Proteomes" id="UP000030754"/>
    </source>
</evidence>
<dbReference type="PROSITE" id="PS51892">
    <property type="entry name" value="SUBTILASE"/>
    <property type="match status" value="1"/>
</dbReference>
<evidence type="ECO:0000256" key="4">
    <source>
        <dbReference type="ARBA" id="ARBA00022825"/>
    </source>
</evidence>
<dbReference type="Proteomes" id="UP000030754">
    <property type="component" value="Unassembled WGS sequence"/>
</dbReference>
<sequence length="255" mass="27125">MALKIDVGRERRRGGDSAWTNNQKGVASLGWNLRPMALKIDGSYSQIAEALNYAADKNVRVVNMSFGGPPSAALRAALSVAAARNMSLVVAAGNHRCDFAAVDAAAAAAKCFSHQGFIKGYPAGYGDLLPNLIAVAAAAATGKPSKFTNFDSSKNPKIHLLAPGENIIVCSDKNHKSYLEASGTSFATPIVSALVALLRFEHPQLSAREVKDILIRSCYKYGFAKLGKVSKCGGIVSARRAFKQARKLLESSREL</sequence>
<dbReference type="PROSITE" id="PS00138">
    <property type="entry name" value="SUBTILASE_SER"/>
    <property type="match status" value="1"/>
</dbReference>
<evidence type="ECO:0000256" key="5">
    <source>
        <dbReference type="ARBA" id="ARBA00023529"/>
    </source>
</evidence>
<reference evidence="9" key="2">
    <citation type="submission" date="2013-10" db="EMBL/GenBank/DDBJ databases">
        <authorList>
            <person name="Aslett M."/>
        </authorList>
    </citation>
    <scope>NUCLEOTIDE SEQUENCE [LARGE SCALE GENOMIC DNA]</scope>
    <source>
        <strain evidence="9">Houghton</strain>
    </source>
</reference>
<keyword evidence="4" id="KW-0720">Serine protease</keyword>
<name>U6MSZ3_9EIME</name>
<keyword evidence="2 9" id="KW-0645">Protease</keyword>
<dbReference type="Pfam" id="PF00082">
    <property type="entry name" value="Peptidase_S8"/>
    <property type="match status" value="1"/>
</dbReference>
<evidence type="ECO:0000259" key="8">
    <source>
        <dbReference type="Pfam" id="PF00082"/>
    </source>
</evidence>
<evidence type="ECO:0000256" key="1">
    <source>
        <dbReference type="ARBA" id="ARBA00011073"/>
    </source>
</evidence>
<feature type="domain" description="Peptidase S8/S53" evidence="8">
    <location>
        <begin position="39"/>
        <end position="218"/>
    </location>
</feature>
<comment type="similarity">
    <text evidence="1 7">Belongs to the peptidase S8 family.</text>
</comment>
<dbReference type="InterPro" id="IPR000209">
    <property type="entry name" value="Peptidase_S8/S53_dom"/>
</dbReference>
<dbReference type="GeneID" id="25473264"/>
<dbReference type="EMBL" id="HG724088">
    <property type="protein sequence ID" value="CDJ67131.1"/>
    <property type="molecule type" value="Genomic_DNA"/>
</dbReference>
<dbReference type="OrthoDB" id="330552at2759"/>
<gene>
    <name evidence="9" type="ORF">ENH_00030990</name>
</gene>
<comment type="caution">
    <text evidence="7">Lacks conserved residue(s) required for the propagation of feature annotation.</text>
</comment>
<dbReference type="VEuPathDB" id="ToxoDB:ENH_00030990"/>
<dbReference type="InterPro" id="IPR036852">
    <property type="entry name" value="Peptidase_S8/S53_dom_sf"/>
</dbReference>
<dbReference type="AlphaFoldDB" id="U6MSZ3"/>
<dbReference type="InterPro" id="IPR050131">
    <property type="entry name" value="Peptidase_S8_subtilisin-like"/>
</dbReference>
<protein>
    <recommendedName>
        <fullName evidence="6">subtilisin</fullName>
        <ecNumber evidence="6">3.4.21.62</ecNumber>
    </recommendedName>
</protein>
<dbReference type="SUPFAM" id="SSF52743">
    <property type="entry name" value="Subtilisin-like"/>
    <property type="match status" value="1"/>
</dbReference>
<organism evidence="9 10">
    <name type="scientific">Eimeria necatrix</name>
    <dbReference type="NCBI Taxonomy" id="51315"/>
    <lineage>
        <taxon>Eukaryota</taxon>
        <taxon>Sar</taxon>
        <taxon>Alveolata</taxon>
        <taxon>Apicomplexa</taxon>
        <taxon>Conoidasida</taxon>
        <taxon>Coccidia</taxon>
        <taxon>Eucoccidiorida</taxon>
        <taxon>Eimeriorina</taxon>
        <taxon>Eimeriidae</taxon>
        <taxon>Eimeria</taxon>
    </lineage>
</organism>
<accession>U6MSZ3</accession>
<dbReference type="EC" id="3.4.21.62" evidence="6"/>
<dbReference type="GO" id="GO:0004252">
    <property type="term" value="F:serine-type endopeptidase activity"/>
    <property type="evidence" value="ECO:0007669"/>
    <property type="project" value="UniProtKB-EC"/>
</dbReference>
<dbReference type="GO" id="GO:0006508">
    <property type="term" value="P:proteolysis"/>
    <property type="evidence" value="ECO:0007669"/>
    <property type="project" value="UniProtKB-KW"/>
</dbReference>
<dbReference type="RefSeq" id="XP_013435598.1">
    <property type="nucleotide sequence ID" value="XM_013580144.1"/>
</dbReference>
<evidence type="ECO:0000256" key="7">
    <source>
        <dbReference type="PROSITE-ProRule" id="PRU01240"/>
    </source>
</evidence>
<dbReference type="Gene3D" id="3.40.50.200">
    <property type="entry name" value="Peptidase S8/S53 domain"/>
    <property type="match status" value="1"/>
</dbReference>
<keyword evidence="10" id="KW-1185">Reference proteome</keyword>
<evidence type="ECO:0000256" key="3">
    <source>
        <dbReference type="ARBA" id="ARBA00022801"/>
    </source>
</evidence>
<dbReference type="InterPro" id="IPR023828">
    <property type="entry name" value="Peptidase_S8_Ser-AS"/>
</dbReference>
<evidence type="ECO:0000256" key="2">
    <source>
        <dbReference type="ARBA" id="ARBA00022670"/>
    </source>
</evidence>
<evidence type="ECO:0000313" key="9">
    <source>
        <dbReference type="EMBL" id="CDJ67131.1"/>
    </source>
</evidence>